<comment type="caution">
    <text evidence="1">The sequence shown here is derived from an EMBL/GenBank/DDBJ whole genome shotgun (WGS) entry which is preliminary data.</text>
</comment>
<accession>K0Q0C6</accession>
<name>K0Q0C6_9HYPH</name>
<dbReference type="Proteomes" id="UP000009319">
    <property type="component" value="Unassembled WGS sequence"/>
</dbReference>
<organism evidence="1 2">
    <name type="scientific">Rhizobium mesoamericanum STM3625</name>
    <dbReference type="NCBI Taxonomy" id="1211777"/>
    <lineage>
        <taxon>Bacteria</taxon>
        <taxon>Pseudomonadati</taxon>
        <taxon>Pseudomonadota</taxon>
        <taxon>Alphaproteobacteria</taxon>
        <taxon>Hyphomicrobiales</taxon>
        <taxon>Rhizobiaceae</taxon>
        <taxon>Rhizobium/Agrobacterium group</taxon>
        <taxon>Rhizobium</taxon>
    </lineage>
</organism>
<gene>
    <name evidence="1" type="ORF">BN77_0287</name>
</gene>
<keyword evidence="2" id="KW-1185">Reference proteome</keyword>
<dbReference type="HOGENOM" id="CLU_2384143_0_0_5"/>
<reference evidence="1 2" key="1">
    <citation type="journal article" date="2013" name="Genome Announc.">
        <title>Draft Genome Sequence of Rhizobium mesoamericanum STM3625, a Nitrogen-Fixing Symbiont of Mimosa pudica Isolated in French Guiana (South America).</title>
        <authorList>
            <person name="Moulin L."/>
            <person name="Mornico D."/>
            <person name="Melkonian R."/>
            <person name="Klonowska A."/>
        </authorList>
    </citation>
    <scope>NUCLEOTIDE SEQUENCE [LARGE SCALE GENOMIC DNA]</scope>
    <source>
        <strain evidence="1 2">STM3625</strain>
    </source>
</reference>
<dbReference type="EMBL" id="CANI01000029">
    <property type="protein sequence ID" value="CCM77347.1"/>
    <property type="molecule type" value="Genomic_DNA"/>
</dbReference>
<proteinExistence type="predicted"/>
<evidence type="ECO:0000313" key="1">
    <source>
        <dbReference type="EMBL" id="CCM77347.1"/>
    </source>
</evidence>
<sequence>MKQRRCGPFWCLPAFQQPGLLKRHTFIAGSAVGSPSNPWQTKPNYAVSAALVHYLRDQALARFRGLHRLVPYVSGCLPFVLRVSGALELEEGLI</sequence>
<dbReference type="AlphaFoldDB" id="K0Q0C6"/>
<evidence type="ECO:0000313" key="2">
    <source>
        <dbReference type="Proteomes" id="UP000009319"/>
    </source>
</evidence>
<dbReference type="STRING" id="1211777.BN77_0287"/>
<protein>
    <submittedName>
        <fullName evidence="1">Uncharacterized protein</fullName>
    </submittedName>
</protein>